<dbReference type="EMBL" id="JAFIQS010000001">
    <property type="protein sequence ID" value="KAG5174311.1"/>
    <property type="molecule type" value="Genomic_DNA"/>
</dbReference>
<evidence type="ECO:0000256" key="2">
    <source>
        <dbReference type="SAM" id="Phobius"/>
    </source>
</evidence>
<evidence type="ECO:0000256" key="1">
    <source>
        <dbReference type="ARBA" id="ARBA00022679"/>
    </source>
</evidence>
<evidence type="ECO:0000259" key="3">
    <source>
        <dbReference type="Pfam" id="PF00583"/>
    </source>
</evidence>
<feature type="transmembrane region" description="Helical" evidence="2">
    <location>
        <begin position="78"/>
        <end position="98"/>
    </location>
</feature>
<evidence type="ECO:0000313" key="4">
    <source>
        <dbReference type="EMBL" id="KAG5174311.1"/>
    </source>
</evidence>
<gene>
    <name evidence="4" type="ORF">JR316_000969</name>
</gene>
<dbReference type="Gene3D" id="3.40.630.30">
    <property type="match status" value="1"/>
</dbReference>
<dbReference type="InterPro" id="IPR000182">
    <property type="entry name" value="GNAT_dom"/>
</dbReference>
<protein>
    <recommendedName>
        <fullName evidence="3">N-acetyltransferase domain-containing protein</fullName>
    </recommendedName>
</protein>
<dbReference type="GO" id="GO:0008080">
    <property type="term" value="F:N-acetyltransferase activity"/>
    <property type="evidence" value="ECO:0007669"/>
    <property type="project" value="InterPro"/>
</dbReference>
<comment type="caution">
    <text evidence="4">The sequence shown here is derived from an EMBL/GenBank/DDBJ whole genome shotgun (WGS) entry which is preliminary data.</text>
</comment>
<dbReference type="PANTHER" id="PTHR13947:SF37">
    <property type="entry name" value="LD18367P"/>
    <property type="match status" value="1"/>
</dbReference>
<keyword evidence="2" id="KW-1133">Transmembrane helix</keyword>
<dbReference type="SUPFAM" id="SSF55729">
    <property type="entry name" value="Acyl-CoA N-acyltransferases (Nat)"/>
    <property type="match status" value="1"/>
</dbReference>
<feature type="domain" description="N-acetyltransferase" evidence="3">
    <location>
        <begin position="105"/>
        <end position="200"/>
    </location>
</feature>
<keyword evidence="1" id="KW-0808">Transferase</keyword>
<reference evidence="4" key="1">
    <citation type="submission" date="2021-02" db="EMBL/GenBank/DDBJ databases">
        <title>Psilocybe cubensis genome.</title>
        <authorList>
            <person name="Mckernan K.J."/>
            <person name="Crawford S."/>
            <person name="Trippe A."/>
            <person name="Kane L.T."/>
            <person name="Mclaughlin S."/>
        </authorList>
    </citation>
    <scope>NUCLEOTIDE SEQUENCE [LARGE SCALE GENOMIC DNA]</scope>
    <source>
        <strain evidence="4">MGC-MH-2018</strain>
    </source>
</reference>
<keyword evidence="2" id="KW-0472">Membrane</keyword>
<dbReference type="InterPro" id="IPR016181">
    <property type="entry name" value="Acyl_CoA_acyltransferase"/>
</dbReference>
<name>A0A8H7Y624_PSICU</name>
<sequence length="249" mass="28808">MADPVAQIRPYSPEDRKLVQFMVSKANLQALAVANNKAYAHPLTIAIWAGLSSLMIYWLKWWPADQHGWMEYLKPLPALASIAVPIMFFIDWINRPFFEEMTQEILRYPDLADISKYYFQQPSSGLWLLEYGQTFVGLIAMDAATPSGKTKKIEKQPKTAVIRHFYVEEQFRPSKIQDDLLKYAVDHAFNNDPKLERIEASDSPLVSYLRPCLRSAGFELDHHTKKVGILQWNLGVRYLDRETWSKKAN</sequence>
<organism evidence="4">
    <name type="scientific">Psilocybe cubensis</name>
    <name type="common">Psychedelic mushroom</name>
    <name type="synonym">Stropharia cubensis</name>
    <dbReference type="NCBI Taxonomy" id="181762"/>
    <lineage>
        <taxon>Eukaryota</taxon>
        <taxon>Fungi</taxon>
        <taxon>Dikarya</taxon>
        <taxon>Basidiomycota</taxon>
        <taxon>Agaricomycotina</taxon>
        <taxon>Agaricomycetes</taxon>
        <taxon>Agaricomycetidae</taxon>
        <taxon>Agaricales</taxon>
        <taxon>Agaricineae</taxon>
        <taxon>Strophariaceae</taxon>
        <taxon>Psilocybe</taxon>
    </lineage>
</organism>
<dbReference type="OrthoDB" id="2564232at2759"/>
<feature type="transmembrane region" description="Helical" evidence="2">
    <location>
        <begin position="38"/>
        <end position="58"/>
    </location>
</feature>
<dbReference type="InterPro" id="IPR050769">
    <property type="entry name" value="NAT_camello-type"/>
</dbReference>
<dbReference type="PANTHER" id="PTHR13947">
    <property type="entry name" value="GNAT FAMILY N-ACETYLTRANSFERASE"/>
    <property type="match status" value="1"/>
</dbReference>
<proteinExistence type="predicted"/>
<keyword evidence="2" id="KW-0812">Transmembrane</keyword>
<accession>A0A8H7Y624</accession>
<dbReference type="AlphaFoldDB" id="A0A8H7Y624"/>
<dbReference type="Pfam" id="PF00583">
    <property type="entry name" value="Acetyltransf_1"/>
    <property type="match status" value="1"/>
</dbReference>